<proteinExistence type="predicted"/>
<dbReference type="Proteomes" id="UP001324427">
    <property type="component" value="Unassembled WGS sequence"/>
</dbReference>
<dbReference type="EMBL" id="JAVFHQ010000020">
    <property type="protein sequence ID" value="KAK4545376.1"/>
    <property type="molecule type" value="Genomic_DNA"/>
</dbReference>
<feature type="compositionally biased region" description="Basic and acidic residues" evidence="1">
    <location>
        <begin position="19"/>
        <end position="35"/>
    </location>
</feature>
<name>A0AAV9JJH1_9PEZI</name>
<dbReference type="AlphaFoldDB" id="A0AAV9JJH1"/>
<feature type="region of interest" description="Disordered" evidence="1">
    <location>
        <begin position="72"/>
        <end position="116"/>
    </location>
</feature>
<keyword evidence="3" id="KW-1185">Reference proteome</keyword>
<protein>
    <submittedName>
        <fullName evidence="2">Uncharacterized protein</fullName>
    </submittedName>
</protein>
<gene>
    <name evidence="2" type="ORF">LTR36_003556</name>
</gene>
<evidence type="ECO:0000256" key="1">
    <source>
        <dbReference type="SAM" id="MobiDB-lite"/>
    </source>
</evidence>
<evidence type="ECO:0000313" key="3">
    <source>
        <dbReference type="Proteomes" id="UP001324427"/>
    </source>
</evidence>
<comment type="caution">
    <text evidence="2">The sequence shown here is derived from an EMBL/GenBank/DDBJ whole genome shotgun (WGS) entry which is preliminary data.</text>
</comment>
<accession>A0AAV9JJH1</accession>
<evidence type="ECO:0000313" key="2">
    <source>
        <dbReference type="EMBL" id="KAK4545376.1"/>
    </source>
</evidence>
<organism evidence="2 3">
    <name type="scientific">Oleoguttula mirabilis</name>
    <dbReference type="NCBI Taxonomy" id="1507867"/>
    <lineage>
        <taxon>Eukaryota</taxon>
        <taxon>Fungi</taxon>
        <taxon>Dikarya</taxon>
        <taxon>Ascomycota</taxon>
        <taxon>Pezizomycotina</taxon>
        <taxon>Dothideomycetes</taxon>
        <taxon>Dothideomycetidae</taxon>
        <taxon>Mycosphaerellales</taxon>
        <taxon>Teratosphaeriaceae</taxon>
        <taxon>Oleoguttula</taxon>
    </lineage>
</organism>
<reference evidence="2 3" key="1">
    <citation type="submission" date="2021-11" db="EMBL/GenBank/DDBJ databases">
        <title>Black yeast isolated from Biological Soil Crust.</title>
        <authorList>
            <person name="Kurbessoian T."/>
        </authorList>
    </citation>
    <scope>NUCLEOTIDE SEQUENCE [LARGE SCALE GENOMIC DNA]</scope>
    <source>
        <strain evidence="2 3">CCFEE 5522</strain>
    </source>
</reference>
<sequence>MDGDASGKTMDAGASAAMKHTDITDGIHEDAKHDLGGAPAGEKTTGNAGSLFDKSGSIGKQFTTDGAIGGMAQSIGGPLDKNGMIGKQFTTGGSIGGAAQSMLANSEKNTMQGKPS</sequence>
<feature type="region of interest" description="Disordered" evidence="1">
    <location>
        <begin position="1"/>
        <end position="54"/>
    </location>
</feature>
<feature type="compositionally biased region" description="Polar residues" evidence="1">
    <location>
        <begin position="102"/>
        <end position="116"/>
    </location>
</feature>